<accession>A0A6B8VXH6</accession>
<evidence type="ECO:0000313" key="2">
    <source>
        <dbReference type="Proteomes" id="UP000425178"/>
    </source>
</evidence>
<gene>
    <name evidence="1" type="ORF">CETAM_00565</name>
</gene>
<proteinExistence type="predicted"/>
<dbReference type="EMBL" id="CP046453">
    <property type="protein sequence ID" value="QGU03406.1"/>
    <property type="molecule type" value="Genomic_DNA"/>
</dbReference>
<reference evidence="1 2" key="1">
    <citation type="journal article" date="2021" name="Int. J. Syst. Evol. Microbiol.">
        <title>Classification of three corynebacterial strains isolated from a small paddock in North Rhine-Westphalia: proposal of &lt;i&gt;Corynebacterium kalinowskii&lt;/i&gt; sp. nov., &lt;i&gt;Corynebacterium comes&lt;/i&gt; sp. nov. and &lt;i&gt;Corynebacterium occultum&lt;/i&gt; sp. nov.</title>
        <authorList>
            <person name="Schaffert L."/>
            <person name="Ruwe M."/>
            <person name="Milse J."/>
            <person name="Hanuschka K."/>
            <person name="Ortseifen V."/>
            <person name="Droste J."/>
            <person name="Brandt D."/>
            <person name="Schl L."/>
            <person name="Kutter Y."/>
            <person name="Vinke S."/>
            <person name="Vieh P."/>
            <person name="Jacob L."/>
            <person name="L N.C."/>
            <person name="Schulte-Berndt E."/>
            <person name="Hain C."/>
            <person name="Linder M."/>
            <person name="Schmidt P."/>
            <person name="Wollenschl L."/>
            <person name="Luttermann T."/>
            <person name="Thieme E."/>
            <person name="Hassa J."/>
            <person name="Haak M."/>
            <person name="Wittchen M."/>
            <person name="Mentz A."/>
            <person name="Persicke M."/>
            <person name="Busche T."/>
            <person name="R C."/>
        </authorList>
    </citation>
    <scope>NUCLEOTIDE SEQUENCE [LARGE SCALE GENOMIC DNA]</scope>
    <source>
        <strain evidence="1 2">2019</strain>
    </source>
</reference>
<dbReference type="KEGG" id="ccoe:CETAM_00565"/>
<protein>
    <submittedName>
        <fullName evidence="1">Uncharacterized protein</fullName>
    </submittedName>
</protein>
<sequence length="84" mass="9219">MCSRKRTGTRELFLGVVFLRWGRGEMMQVRNKGVGKTGLPVVRSQQAGSVLISADHARRVDHVGGVMGRGLIGISDYDRGAFRC</sequence>
<dbReference type="AlphaFoldDB" id="A0A6B8VXH6"/>
<evidence type="ECO:0000313" key="1">
    <source>
        <dbReference type="EMBL" id="QGU03406.1"/>
    </source>
</evidence>
<keyword evidence="2" id="KW-1185">Reference proteome</keyword>
<organism evidence="1 2">
    <name type="scientific">Corynebacterium comes</name>
    <dbReference type="NCBI Taxonomy" id="2675218"/>
    <lineage>
        <taxon>Bacteria</taxon>
        <taxon>Bacillati</taxon>
        <taxon>Actinomycetota</taxon>
        <taxon>Actinomycetes</taxon>
        <taxon>Mycobacteriales</taxon>
        <taxon>Corynebacteriaceae</taxon>
        <taxon>Corynebacterium</taxon>
    </lineage>
</organism>
<dbReference type="Proteomes" id="UP000425178">
    <property type="component" value="Chromosome"/>
</dbReference>
<name>A0A6B8VXH6_9CORY</name>